<dbReference type="Gene3D" id="3.30.450.40">
    <property type="match status" value="1"/>
</dbReference>
<dbReference type="PROSITE" id="PS50046">
    <property type="entry name" value="PHYTOCHROME_2"/>
    <property type="match status" value="1"/>
</dbReference>
<dbReference type="Pfam" id="PF02518">
    <property type="entry name" value="HATPase_c"/>
    <property type="match status" value="1"/>
</dbReference>
<dbReference type="InterPro" id="IPR036097">
    <property type="entry name" value="HisK_dim/P_sf"/>
</dbReference>
<feature type="modified residue" description="4-aspartylphosphate" evidence="7">
    <location>
        <position position="1040"/>
    </location>
</feature>
<feature type="domain" description="PAC" evidence="11">
    <location>
        <begin position="107"/>
        <end position="160"/>
    </location>
</feature>
<organism evidence="12 13">
    <name type="scientific">Pseudomonas mangrovi</name>
    <dbReference type="NCBI Taxonomy" id="2161748"/>
    <lineage>
        <taxon>Bacteria</taxon>
        <taxon>Pseudomonadati</taxon>
        <taxon>Pseudomonadota</taxon>
        <taxon>Gammaproteobacteria</taxon>
        <taxon>Pseudomonadales</taxon>
        <taxon>Pseudomonadaceae</taxon>
        <taxon>Pseudomonas</taxon>
    </lineage>
</organism>
<keyword evidence="5" id="KW-0808">Transferase</keyword>
<dbReference type="GO" id="GO:0000155">
    <property type="term" value="F:phosphorelay sensor kinase activity"/>
    <property type="evidence" value="ECO:0007669"/>
    <property type="project" value="InterPro"/>
</dbReference>
<keyword evidence="13" id="KW-1185">Reference proteome</keyword>
<evidence type="ECO:0000256" key="5">
    <source>
        <dbReference type="ARBA" id="ARBA00022679"/>
    </source>
</evidence>
<dbReference type="InterPro" id="IPR013655">
    <property type="entry name" value="PAS_fold_3"/>
</dbReference>
<evidence type="ECO:0000259" key="11">
    <source>
        <dbReference type="PROSITE" id="PS50113"/>
    </source>
</evidence>
<dbReference type="Gene3D" id="3.30.450.20">
    <property type="entry name" value="PAS domain"/>
    <property type="match status" value="4"/>
</dbReference>
<dbReference type="InterPro" id="IPR003018">
    <property type="entry name" value="GAF"/>
</dbReference>
<comment type="catalytic activity">
    <reaction evidence="1">
        <text>ATP + protein L-histidine = ADP + protein N-phospho-L-histidine.</text>
        <dbReference type="EC" id="2.7.13.3"/>
    </reaction>
</comment>
<comment type="similarity">
    <text evidence="2">In the N-terminal section; belongs to the phytochrome family.</text>
</comment>
<dbReference type="InterPro" id="IPR001610">
    <property type="entry name" value="PAC"/>
</dbReference>
<keyword evidence="4 7" id="KW-0597">Phosphoprotein</keyword>
<dbReference type="InterPro" id="IPR003661">
    <property type="entry name" value="HisK_dim/P_dom"/>
</dbReference>
<dbReference type="CDD" id="cd00130">
    <property type="entry name" value="PAS"/>
    <property type="match status" value="1"/>
</dbReference>
<evidence type="ECO:0000256" key="7">
    <source>
        <dbReference type="PROSITE-ProRule" id="PRU00169"/>
    </source>
</evidence>
<dbReference type="SMART" id="SM00086">
    <property type="entry name" value="PAC"/>
    <property type="match status" value="3"/>
</dbReference>
<dbReference type="SMART" id="SM00065">
    <property type="entry name" value="GAF"/>
    <property type="match status" value="1"/>
</dbReference>
<dbReference type="SMART" id="SM00387">
    <property type="entry name" value="HATPase_c"/>
    <property type="match status" value="1"/>
</dbReference>
<dbReference type="Pfam" id="PF08448">
    <property type="entry name" value="PAS_4"/>
    <property type="match status" value="3"/>
</dbReference>
<dbReference type="InterPro" id="IPR003594">
    <property type="entry name" value="HATPase_dom"/>
</dbReference>
<reference evidence="12 13" key="1">
    <citation type="submission" date="2018-04" db="EMBL/GenBank/DDBJ databases">
        <title>Pseudomonas sp. nov., isolated from mangrove soil.</title>
        <authorList>
            <person name="Chen C."/>
        </authorList>
    </citation>
    <scope>NUCLEOTIDE SEQUENCE [LARGE SCALE GENOMIC DNA]</scope>
    <source>
        <strain evidence="12 13">TC-11</strain>
    </source>
</reference>
<dbReference type="SUPFAM" id="SSF47384">
    <property type="entry name" value="Homodimeric domain of signal transducing histidine kinase"/>
    <property type="match status" value="1"/>
</dbReference>
<dbReference type="EMBL" id="QASN01000008">
    <property type="protein sequence ID" value="PTU75339.1"/>
    <property type="molecule type" value="Genomic_DNA"/>
</dbReference>
<dbReference type="AlphaFoldDB" id="A0A2T5PC94"/>
<evidence type="ECO:0000256" key="3">
    <source>
        <dbReference type="ARBA" id="ARBA00012438"/>
    </source>
</evidence>
<dbReference type="SUPFAM" id="SSF52172">
    <property type="entry name" value="CheY-like"/>
    <property type="match status" value="1"/>
</dbReference>
<dbReference type="PANTHER" id="PTHR43065">
    <property type="entry name" value="SENSOR HISTIDINE KINASE"/>
    <property type="match status" value="1"/>
</dbReference>
<dbReference type="PANTHER" id="PTHR43065:SF42">
    <property type="entry name" value="TWO-COMPONENT SENSOR PPRA"/>
    <property type="match status" value="1"/>
</dbReference>
<evidence type="ECO:0000256" key="6">
    <source>
        <dbReference type="ARBA" id="ARBA00022777"/>
    </source>
</evidence>
<proteinExistence type="inferred from homology"/>
<dbReference type="NCBIfam" id="TIGR00229">
    <property type="entry name" value="sensory_box"/>
    <property type="match status" value="1"/>
</dbReference>
<dbReference type="CDD" id="cd00082">
    <property type="entry name" value="HisKA"/>
    <property type="match status" value="1"/>
</dbReference>
<dbReference type="PRINTS" id="PR00344">
    <property type="entry name" value="BCTRLSENSOR"/>
</dbReference>
<gene>
    <name evidence="12" type="ORF">DBO85_05255</name>
</gene>
<dbReference type="InterPro" id="IPR035965">
    <property type="entry name" value="PAS-like_dom_sf"/>
</dbReference>
<dbReference type="PROSITE" id="PS50113">
    <property type="entry name" value="PAC"/>
    <property type="match status" value="3"/>
</dbReference>
<comment type="caution">
    <text evidence="12">The sequence shown here is derived from an EMBL/GenBank/DDBJ whole genome shotgun (WGS) entry which is preliminary data.</text>
</comment>
<evidence type="ECO:0000259" key="10">
    <source>
        <dbReference type="PROSITE" id="PS50110"/>
    </source>
</evidence>
<dbReference type="InterPro" id="IPR011006">
    <property type="entry name" value="CheY-like_superfamily"/>
</dbReference>
<protein>
    <recommendedName>
        <fullName evidence="3">histidine kinase</fullName>
        <ecNumber evidence="3">2.7.13.3</ecNumber>
    </recommendedName>
</protein>
<dbReference type="SMART" id="SM00091">
    <property type="entry name" value="PAS"/>
    <property type="match status" value="2"/>
</dbReference>
<dbReference type="Gene3D" id="3.40.50.2300">
    <property type="match status" value="1"/>
</dbReference>
<dbReference type="Gene3D" id="1.10.287.130">
    <property type="match status" value="1"/>
</dbReference>
<dbReference type="PROSITE" id="PS50109">
    <property type="entry name" value="HIS_KIN"/>
    <property type="match status" value="1"/>
</dbReference>
<feature type="domain" description="PAC" evidence="11">
    <location>
        <begin position="362"/>
        <end position="414"/>
    </location>
</feature>
<dbReference type="EC" id="2.7.13.3" evidence="3"/>
<name>A0A2T5PC94_9PSED</name>
<feature type="domain" description="PAC" evidence="11">
    <location>
        <begin position="236"/>
        <end position="291"/>
    </location>
</feature>
<accession>A0A2T5PC94</accession>
<evidence type="ECO:0000313" key="13">
    <source>
        <dbReference type="Proteomes" id="UP000244064"/>
    </source>
</evidence>
<dbReference type="InterPro" id="IPR000014">
    <property type="entry name" value="PAS"/>
</dbReference>
<keyword evidence="6 12" id="KW-0418">Kinase</keyword>
<dbReference type="InterPro" id="IPR013656">
    <property type="entry name" value="PAS_4"/>
</dbReference>
<dbReference type="Pfam" id="PF08447">
    <property type="entry name" value="PAS_3"/>
    <property type="match status" value="1"/>
</dbReference>
<feature type="domain" description="Response regulatory" evidence="10">
    <location>
        <begin position="991"/>
        <end position="1101"/>
    </location>
</feature>
<evidence type="ECO:0000256" key="4">
    <source>
        <dbReference type="ARBA" id="ARBA00022553"/>
    </source>
</evidence>
<dbReference type="InterPro" id="IPR016132">
    <property type="entry name" value="Phyto_chromo_attachment"/>
</dbReference>
<dbReference type="InterPro" id="IPR005467">
    <property type="entry name" value="His_kinase_dom"/>
</dbReference>
<dbReference type="Pfam" id="PF00512">
    <property type="entry name" value="HisKA"/>
    <property type="match status" value="1"/>
</dbReference>
<dbReference type="SUPFAM" id="SSF55785">
    <property type="entry name" value="PYP-like sensor domain (PAS domain)"/>
    <property type="match status" value="4"/>
</dbReference>
<sequence>MTFLPESSELSGLIRDLDWSQTPLGPLQDWPQSLKTVTGLLLRSPVPIALLWGEPGIMIYNDAYAVIAGARHPALLGSEVRAGWPEVAEFNDNVMKVGLAGGTLAYRDQELTLYRSGRAERVWMNLDYSPVLDESGQPAGVIAVVVETSDRVRAEQRLKLQEARLTRMFEQAPGVMAMLSGPDHVYEMANPAYRRLVGERDLIGRPVREALPELEQQGFFDLLDTVYRSGEAFVGSARPVRLQRAAGQPPEERVLDFVYQPLTDQEGQVAGIFVEGFDVTARIEAQARVRNSEERFRALVNATADVVYQMDAQWTYLRHLDGKGLLEDPTPLSDWLSNCVHPDDRPRVLRAVRDACAHPQVFELEHRLHRPDGAFSWMLLRAVPLFAADGTLLEWFGASTDITTRKQAEDALRENERRLRFLDLLAKETAGSTDADTILERTTRLLGEHLDVSVCAYADMDADQDGFSVRGDWTAPGASSLVGHYSLASFGRMAVENLRAGVPLIINDVRHQLEGAEAEVFLSLGLEATVCLPLVKDGRLTALMAVHDRQPRIWGPYELSLLTEVTERSWSHIERLRFQTAAREREQRFVLELEAKVAERTAALAQSEARLRAIFETSHLYQGLLDVEGRVLYSNATALAGIDADNARVQGLPYWETPWFSATPGMPEAVRAAVQRVAAGSSENVSMTLNLPTGVRSFDFSLRPVLDDAGEVVGMVPEAVEKTARLKAEQNLQQVQKMEALGRLTGGIAHDFNNLLMIVLGSLELLRKRMPADPALLRFLDNAKAGAERGATLTGRMLSFARKQELRSARIDLCELVVDMRDLLVRSLGPSVVLETSFPEQLSLVETDPNQLESALLNLAVNARDAMAGHGRIIIAAREQRLDDGEHGLLPGRYVCLSVTDTGEGMDEVVLKRASEPFFTTKGVGKGTGLGLSMVHGLALQSGGTLVLESRPGVGTTANIWLPALDDGSVTAAEPVWQASPDPAWQGPLLTILAVDDDELVLLNTADMLSEHGHRVLSARSAQDALVMLGQLKVDLVITDHAMPQMTGVQLAEQLRVSHPQLPVILVSGYAELPPEIGQDLPRLAKPFSQQALLQIIGQTAAGHGAAG</sequence>
<dbReference type="Proteomes" id="UP000244064">
    <property type="component" value="Unassembled WGS sequence"/>
</dbReference>
<dbReference type="OrthoDB" id="6973808at2"/>
<dbReference type="Gene3D" id="3.30.565.10">
    <property type="entry name" value="Histidine kinase-like ATPase, C-terminal domain"/>
    <property type="match status" value="1"/>
</dbReference>
<dbReference type="InterPro" id="IPR029016">
    <property type="entry name" value="GAF-like_dom_sf"/>
</dbReference>
<dbReference type="InterPro" id="IPR036890">
    <property type="entry name" value="HATPase_C_sf"/>
</dbReference>
<evidence type="ECO:0000313" key="12">
    <source>
        <dbReference type="EMBL" id="PTU75339.1"/>
    </source>
</evidence>
<dbReference type="SUPFAM" id="SSF55874">
    <property type="entry name" value="ATPase domain of HSP90 chaperone/DNA topoisomerase II/histidine kinase"/>
    <property type="match status" value="1"/>
</dbReference>
<dbReference type="SMART" id="SM00448">
    <property type="entry name" value="REC"/>
    <property type="match status" value="1"/>
</dbReference>
<dbReference type="PROSITE" id="PS50110">
    <property type="entry name" value="RESPONSE_REGULATORY"/>
    <property type="match status" value="1"/>
</dbReference>
<dbReference type="Pfam" id="PF00072">
    <property type="entry name" value="Response_reg"/>
    <property type="match status" value="1"/>
</dbReference>
<evidence type="ECO:0000256" key="2">
    <source>
        <dbReference type="ARBA" id="ARBA00006402"/>
    </source>
</evidence>
<feature type="domain" description="Histidine kinase" evidence="9">
    <location>
        <begin position="747"/>
        <end position="966"/>
    </location>
</feature>
<evidence type="ECO:0000256" key="1">
    <source>
        <dbReference type="ARBA" id="ARBA00000085"/>
    </source>
</evidence>
<dbReference type="InterPro" id="IPR000700">
    <property type="entry name" value="PAS-assoc_C"/>
</dbReference>
<feature type="domain" description="Phytochrome chromophore attachment site" evidence="8">
    <location>
        <begin position="513"/>
        <end position="568"/>
    </location>
</feature>
<dbReference type="Pfam" id="PF01590">
    <property type="entry name" value="GAF"/>
    <property type="match status" value="1"/>
</dbReference>
<evidence type="ECO:0000259" key="8">
    <source>
        <dbReference type="PROSITE" id="PS50046"/>
    </source>
</evidence>
<evidence type="ECO:0000259" key="9">
    <source>
        <dbReference type="PROSITE" id="PS50109"/>
    </source>
</evidence>
<dbReference type="InterPro" id="IPR001789">
    <property type="entry name" value="Sig_transdc_resp-reg_receiver"/>
</dbReference>
<dbReference type="SUPFAM" id="SSF55781">
    <property type="entry name" value="GAF domain-like"/>
    <property type="match status" value="1"/>
</dbReference>
<dbReference type="InterPro" id="IPR004358">
    <property type="entry name" value="Sig_transdc_His_kin-like_C"/>
</dbReference>
<dbReference type="SMART" id="SM00388">
    <property type="entry name" value="HisKA"/>
    <property type="match status" value="1"/>
</dbReference>